<protein>
    <submittedName>
        <fullName evidence="1">Uncharacterized protein</fullName>
    </submittedName>
</protein>
<sequence>MYMDNKYLETIQMIMRQTTYTDIEAREKMLLFNNDPILVIKDFMGISEKKTVAISSLNQEIYKQLRSKLDASISEFNKKQEENLIRDLQ</sequence>
<organism evidence="1">
    <name type="scientific">viral metagenome</name>
    <dbReference type="NCBI Taxonomy" id="1070528"/>
    <lineage>
        <taxon>unclassified sequences</taxon>
        <taxon>metagenomes</taxon>
        <taxon>organismal metagenomes</taxon>
    </lineage>
</organism>
<accession>A0A6C0B0P9</accession>
<reference evidence="1" key="1">
    <citation type="journal article" date="2020" name="Nature">
        <title>Giant virus diversity and host interactions through global metagenomics.</title>
        <authorList>
            <person name="Schulz F."/>
            <person name="Roux S."/>
            <person name="Paez-Espino D."/>
            <person name="Jungbluth S."/>
            <person name="Walsh D.A."/>
            <person name="Denef V.J."/>
            <person name="McMahon K.D."/>
            <person name="Konstantinidis K.T."/>
            <person name="Eloe-Fadrosh E.A."/>
            <person name="Kyrpides N.C."/>
            <person name="Woyke T."/>
        </authorList>
    </citation>
    <scope>NUCLEOTIDE SEQUENCE</scope>
    <source>
        <strain evidence="1">GVMAG-M-3300009182-78</strain>
    </source>
</reference>
<dbReference type="EMBL" id="MN739045">
    <property type="protein sequence ID" value="QHS85620.1"/>
    <property type="molecule type" value="Genomic_DNA"/>
</dbReference>
<dbReference type="AlphaFoldDB" id="A0A6C0B0P9"/>
<evidence type="ECO:0000313" key="1">
    <source>
        <dbReference type="EMBL" id="QHS85620.1"/>
    </source>
</evidence>
<name>A0A6C0B0P9_9ZZZZ</name>
<proteinExistence type="predicted"/>